<keyword evidence="5" id="KW-0560">Oxidoreductase</keyword>
<evidence type="ECO:0000256" key="1">
    <source>
        <dbReference type="ARBA" id="ARBA00001970"/>
    </source>
</evidence>
<feature type="region of interest" description="Disordered" evidence="8">
    <location>
        <begin position="1"/>
        <end position="30"/>
    </location>
</feature>
<comment type="similarity">
    <text evidence="7">Belongs to the chloroperoxidase family.</text>
</comment>
<keyword evidence="6" id="KW-0408">Iron</keyword>
<evidence type="ECO:0000256" key="3">
    <source>
        <dbReference type="ARBA" id="ARBA00022617"/>
    </source>
</evidence>
<evidence type="ECO:0000256" key="7">
    <source>
        <dbReference type="ARBA" id="ARBA00025795"/>
    </source>
</evidence>
<dbReference type="Pfam" id="PF01328">
    <property type="entry name" value="Peroxidase_2"/>
    <property type="match status" value="1"/>
</dbReference>
<keyword evidence="3" id="KW-0349">Heme</keyword>
<dbReference type="PROSITE" id="PS51405">
    <property type="entry name" value="HEME_HALOPEROXIDASE"/>
    <property type="match status" value="1"/>
</dbReference>
<proteinExistence type="inferred from homology"/>
<evidence type="ECO:0000313" key="11">
    <source>
        <dbReference type="EMBL" id="KAF7334493.1"/>
    </source>
</evidence>
<dbReference type="Proteomes" id="UP000620124">
    <property type="component" value="Unassembled WGS sequence"/>
</dbReference>
<feature type="transmembrane region" description="Helical" evidence="9">
    <location>
        <begin position="66"/>
        <end position="86"/>
    </location>
</feature>
<keyword evidence="9" id="KW-1133">Transmembrane helix</keyword>
<accession>A0A8H6X527</accession>
<name>A0A8H6X527_9AGAR</name>
<evidence type="ECO:0000256" key="9">
    <source>
        <dbReference type="SAM" id="Phobius"/>
    </source>
</evidence>
<reference evidence="11" key="1">
    <citation type="submission" date="2020-05" db="EMBL/GenBank/DDBJ databases">
        <title>Mycena genomes resolve the evolution of fungal bioluminescence.</title>
        <authorList>
            <person name="Tsai I.J."/>
        </authorList>
    </citation>
    <scope>NUCLEOTIDE SEQUENCE</scope>
    <source>
        <strain evidence="11">CCC161011</strain>
    </source>
</reference>
<evidence type="ECO:0000256" key="2">
    <source>
        <dbReference type="ARBA" id="ARBA00022559"/>
    </source>
</evidence>
<evidence type="ECO:0000256" key="5">
    <source>
        <dbReference type="ARBA" id="ARBA00023002"/>
    </source>
</evidence>
<comment type="caution">
    <text evidence="11">The sequence shown here is derived from an EMBL/GenBank/DDBJ whole genome shotgun (WGS) entry which is preliminary data.</text>
</comment>
<dbReference type="SUPFAM" id="SSF47571">
    <property type="entry name" value="Cloroperoxidase"/>
    <property type="match status" value="1"/>
</dbReference>
<comment type="cofactor">
    <cofactor evidence="1">
        <name>heme b</name>
        <dbReference type="ChEBI" id="CHEBI:60344"/>
    </cofactor>
</comment>
<keyword evidence="9" id="KW-0472">Membrane</keyword>
<evidence type="ECO:0000259" key="10">
    <source>
        <dbReference type="PROSITE" id="PS51405"/>
    </source>
</evidence>
<dbReference type="AlphaFoldDB" id="A0A8H6X527"/>
<protein>
    <recommendedName>
        <fullName evidence="10">Heme haloperoxidase family profile domain-containing protein</fullName>
    </recommendedName>
</protein>
<keyword evidence="12" id="KW-1185">Reference proteome</keyword>
<dbReference type="InterPro" id="IPR000028">
    <property type="entry name" value="Chloroperoxidase"/>
</dbReference>
<dbReference type="InterPro" id="IPR036851">
    <property type="entry name" value="Chloroperoxidase-like_sf"/>
</dbReference>
<dbReference type="GO" id="GO:0046872">
    <property type="term" value="F:metal ion binding"/>
    <property type="evidence" value="ECO:0007669"/>
    <property type="project" value="UniProtKB-KW"/>
</dbReference>
<evidence type="ECO:0000256" key="4">
    <source>
        <dbReference type="ARBA" id="ARBA00022723"/>
    </source>
</evidence>
<evidence type="ECO:0000256" key="8">
    <source>
        <dbReference type="SAM" id="MobiDB-lite"/>
    </source>
</evidence>
<evidence type="ECO:0000313" key="12">
    <source>
        <dbReference type="Proteomes" id="UP000620124"/>
    </source>
</evidence>
<dbReference type="GO" id="GO:0004601">
    <property type="term" value="F:peroxidase activity"/>
    <property type="evidence" value="ECO:0007669"/>
    <property type="project" value="UniProtKB-KW"/>
</dbReference>
<keyword evidence="2" id="KW-0575">Peroxidase</keyword>
<dbReference type="EMBL" id="JACAZI010000026">
    <property type="protein sequence ID" value="KAF7334493.1"/>
    <property type="molecule type" value="Genomic_DNA"/>
</dbReference>
<gene>
    <name evidence="11" type="ORF">MVEN_02278800</name>
</gene>
<dbReference type="PANTHER" id="PTHR33577">
    <property type="entry name" value="STERIGMATOCYSTIN BIOSYNTHESIS PEROXIDASE STCC-RELATED"/>
    <property type="match status" value="1"/>
</dbReference>
<dbReference type="Gene3D" id="1.10.489.10">
    <property type="entry name" value="Chloroperoxidase-like"/>
    <property type="match status" value="1"/>
</dbReference>
<feature type="domain" description="Heme haloperoxidase family profile" evidence="10">
    <location>
        <begin position="20"/>
        <end position="236"/>
    </location>
</feature>
<feature type="compositionally biased region" description="Basic and acidic residues" evidence="8">
    <location>
        <begin position="1"/>
        <end position="11"/>
    </location>
</feature>
<dbReference type="PANTHER" id="PTHR33577:SF9">
    <property type="entry name" value="PEROXIDASE STCC"/>
    <property type="match status" value="1"/>
</dbReference>
<sequence>MSTHPKVDRKGGKACPATGNTHDYQAPGEGDSRSVCPALNAMANHEYIRRDGKKLSTLELYRGLKACYGLSSPLAGILVAGAWLLFGRFGRITLFDIGRHNAIEHDASVVHLDCPPGEKYAPIAIQQDFVNDFAEHVRQAASTAAGRELAEAEVVVTMHDMAATRVRRESSSKSLDVIHANIASGELAAILDIWNRTVDGKQGVPLPWIRTWLSLERLPEGWRPDHTQTLRNQLKGVKAIRAEMKKIRDEEAAAAKS</sequence>
<keyword evidence="9" id="KW-0812">Transmembrane</keyword>
<keyword evidence="4" id="KW-0479">Metal-binding</keyword>
<organism evidence="11 12">
    <name type="scientific">Mycena venus</name>
    <dbReference type="NCBI Taxonomy" id="2733690"/>
    <lineage>
        <taxon>Eukaryota</taxon>
        <taxon>Fungi</taxon>
        <taxon>Dikarya</taxon>
        <taxon>Basidiomycota</taxon>
        <taxon>Agaricomycotina</taxon>
        <taxon>Agaricomycetes</taxon>
        <taxon>Agaricomycetidae</taxon>
        <taxon>Agaricales</taxon>
        <taxon>Marasmiineae</taxon>
        <taxon>Mycenaceae</taxon>
        <taxon>Mycena</taxon>
    </lineage>
</organism>
<dbReference type="OrthoDB" id="407298at2759"/>
<evidence type="ECO:0000256" key="6">
    <source>
        <dbReference type="ARBA" id="ARBA00023004"/>
    </source>
</evidence>